<feature type="transmembrane region" description="Helical" evidence="6">
    <location>
        <begin position="183"/>
        <end position="204"/>
    </location>
</feature>
<dbReference type="PANTHER" id="PTHR30086:SF20">
    <property type="entry name" value="ARGININE EXPORTER PROTEIN ARGO-RELATED"/>
    <property type="match status" value="1"/>
</dbReference>
<organism evidence="7 8">
    <name type="scientific">Thiomonas delicata</name>
    <name type="common">Thiomonas cuprina</name>
    <dbReference type="NCBI Taxonomy" id="364030"/>
    <lineage>
        <taxon>Bacteria</taxon>
        <taxon>Pseudomonadati</taxon>
        <taxon>Pseudomonadota</taxon>
        <taxon>Betaproteobacteria</taxon>
        <taxon>Burkholderiales</taxon>
        <taxon>Thiomonas</taxon>
    </lineage>
</organism>
<feature type="transmembrane region" description="Helical" evidence="6">
    <location>
        <begin position="148"/>
        <end position="171"/>
    </location>
</feature>
<feature type="transmembrane region" description="Helical" evidence="6">
    <location>
        <begin position="42"/>
        <end position="69"/>
    </location>
</feature>
<gene>
    <name evidence="7" type="ORF">THIARS_60298</name>
</gene>
<dbReference type="EMBL" id="FLMQ01000055">
    <property type="protein sequence ID" value="SBP87585.1"/>
    <property type="molecule type" value="Genomic_DNA"/>
</dbReference>
<dbReference type="GO" id="GO:0005886">
    <property type="term" value="C:plasma membrane"/>
    <property type="evidence" value="ECO:0007669"/>
    <property type="project" value="UniProtKB-SubCell"/>
</dbReference>
<dbReference type="PIRSF" id="PIRSF006324">
    <property type="entry name" value="LeuE"/>
    <property type="match status" value="1"/>
</dbReference>
<evidence type="ECO:0000256" key="6">
    <source>
        <dbReference type="SAM" id="Phobius"/>
    </source>
</evidence>
<evidence type="ECO:0000313" key="7">
    <source>
        <dbReference type="EMBL" id="SBP87585.1"/>
    </source>
</evidence>
<evidence type="ECO:0000256" key="3">
    <source>
        <dbReference type="ARBA" id="ARBA00022692"/>
    </source>
</evidence>
<evidence type="ECO:0000313" key="8">
    <source>
        <dbReference type="Proteomes" id="UP000214566"/>
    </source>
</evidence>
<keyword evidence="5 6" id="KW-0472">Membrane</keyword>
<name>A0A238D2W9_THIDL</name>
<dbReference type="Pfam" id="PF01810">
    <property type="entry name" value="LysE"/>
    <property type="match status" value="1"/>
</dbReference>
<keyword evidence="4 6" id="KW-1133">Transmembrane helix</keyword>
<keyword evidence="3 6" id="KW-0812">Transmembrane</keyword>
<dbReference type="GO" id="GO:0015171">
    <property type="term" value="F:amino acid transmembrane transporter activity"/>
    <property type="evidence" value="ECO:0007669"/>
    <property type="project" value="TreeGrafter"/>
</dbReference>
<evidence type="ECO:0000256" key="2">
    <source>
        <dbReference type="ARBA" id="ARBA00022475"/>
    </source>
</evidence>
<dbReference type="Proteomes" id="UP000214566">
    <property type="component" value="Unassembled WGS sequence"/>
</dbReference>
<feature type="transmembrane region" description="Helical" evidence="6">
    <location>
        <begin position="125"/>
        <end position="142"/>
    </location>
</feature>
<evidence type="ECO:0000256" key="1">
    <source>
        <dbReference type="ARBA" id="ARBA00004651"/>
    </source>
</evidence>
<comment type="subcellular location">
    <subcellularLocation>
        <location evidence="1">Cell membrane</location>
        <topology evidence="1">Multi-pass membrane protein</topology>
    </subcellularLocation>
</comment>
<dbReference type="PANTHER" id="PTHR30086">
    <property type="entry name" value="ARGININE EXPORTER PROTEIN ARGO"/>
    <property type="match status" value="1"/>
</dbReference>
<proteinExistence type="predicted"/>
<dbReference type="RefSeq" id="WP_094159837.1">
    <property type="nucleotide sequence ID" value="NZ_LT592170.1"/>
</dbReference>
<reference evidence="7 8" key="1">
    <citation type="submission" date="2016-06" db="EMBL/GenBank/DDBJ databases">
        <authorList>
            <person name="Kjaerup R.B."/>
            <person name="Dalgaard T.S."/>
            <person name="Juul-Madsen H.R."/>
        </authorList>
    </citation>
    <scope>NUCLEOTIDE SEQUENCE [LARGE SCALE GENOMIC DNA]</scope>
    <source>
        <strain evidence="7 8">DSM 16361</strain>
    </source>
</reference>
<accession>A0A238D2W9</accession>
<evidence type="ECO:0000256" key="5">
    <source>
        <dbReference type="ARBA" id="ARBA00023136"/>
    </source>
</evidence>
<evidence type="ECO:0000256" key="4">
    <source>
        <dbReference type="ARBA" id="ARBA00022989"/>
    </source>
</evidence>
<dbReference type="InterPro" id="IPR001123">
    <property type="entry name" value="LeuE-type"/>
</dbReference>
<sequence>MIETPTLLIFATAVLALMLSPGPNMAFVMTHGVTHGFMGGAAAGLGIGLADLILTVLTASGVAAAVTAWPPSFDLIRYGGVAYLLRLAYKTVPRAGTRHQPEPSRATLREVFLRAMLNSLLNPKALLFFLVFLPQFVVPGGAPMWQQLLVLGCVLTMLSTLFHTLLGAVAGSTRGFLGRHARAVKWHSLGLAFLLVVLAIRLAVMSRGTL</sequence>
<keyword evidence="2" id="KW-1003">Cell membrane</keyword>
<dbReference type="OrthoDB" id="9804822at2"/>
<dbReference type="AlphaFoldDB" id="A0A238D2W9"/>
<protein>
    <submittedName>
        <fullName evidence="7">Translocator protein, LysE family</fullName>
    </submittedName>
</protein>
<keyword evidence="8" id="KW-1185">Reference proteome</keyword>